<proteinExistence type="predicted"/>
<dbReference type="Proteomes" id="UP000007800">
    <property type="component" value="Unassembled WGS sequence"/>
</dbReference>
<dbReference type="OrthoDB" id="463904at2759"/>
<dbReference type="InParanoid" id="C5LVU3"/>
<keyword evidence="2" id="KW-1185">Reference proteome</keyword>
<accession>C5LVU3</accession>
<dbReference type="InterPro" id="IPR036420">
    <property type="entry name" value="BRCT_dom_sf"/>
</dbReference>
<dbReference type="SUPFAM" id="SSF52113">
    <property type="entry name" value="BRCT domain"/>
    <property type="match status" value="1"/>
</dbReference>
<evidence type="ECO:0000313" key="1">
    <source>
        <dbReference type="EMBL" id="EEQ99149.1"/>
    </source>
</evidence>
<dbReference type="RefSeq" id="XP_002766432.1">
    <property type="nucleotide sequence ID" value="XM_002766386.1"/>
</dbReference>
<dbReference type="EMBL" id="GG685976">
    <property type="protein sequence ID" value="EEQ99149.1"/>
    <property type="molecule type" value="Genomic_DNA"/>
</dbReference>
<name>C5LVU3_PERM5</name>
<reference evidence="1 2" key="1">
    <citation type="submission" date="2008-07" db="EMBL/GenBank/DDBJ databases">
        <authorList>
            <person name="El-Sayed N."/>
            <person name="Caler E."/>
            <person name="Inman J."/>
            <person name="Amedeo P."/>
            <person name="Hass B."/>
            <person name="Wortman J."/>
        </authorList>
    </citation>
    <scope>NUCLEOTIDE SEQUENCE [LARGE SCALE GENOMIC DNA]</scope>
    <source>
        <strain evidence="2">ATCC 50983 / TXsc</strain>
    </source>
</reference>
<protein>
    <recommendedName>
        <fullName evidence="3">BRCT domain-containing protein</fullName>
    </recommendedName>
</protein>
<organism evidence="2">
    <name type="scientific">Perkinsus marinus (strain ATCC 50983 / TXsc)</name>
    <dbReference type="NCBI Taxonomy" id="423536"/>
    <lineage>
        <taxon>Eukaryota</taxon>
        <taxon>Sar</taxon>
        <taxon>Alveolata</taxon>
        <taxon>Perkinsozoa</taxon>
        <taxon>Perkinsea</taxon>
        <taxon>Perkinsida</taxon>
        <taxon>Perkinsidae</taxon>
        <taxon>Perkinsus</taxon>
    </lineage>
</organism>
<sequence length="93" mass="10274">MAPISFKSVAMSNGAASVESTLEQCDIAVIDDVFNETALEEATRRGVIVAPTAWIERCAAEGRTVPIEGEFKPKSMREILKQTKVFFVEHFLL</sequence>
<dbReference type="AlphaFoldDB" id="C5LVU3"/>
<gene>
    <name evidence="1" type="ORF">Pmar_PMAR012205</name>
</gene>
<evidence type="ECO:0008006" key="3">
    <source>
        <dbReference type="Google" id="ProtNLM"/>
    </source>
</evidence>
<dbReference type="GeneID" id="9044825"/>
<evidence type="ECO:0000313" key="2">
    <source>
        <dbReference type="Proteomes" id="UP000007800"/>
    </source>
</evidence>